<organism evidence="2 3">
    <name type="scientific">Lodderomyces elongisporus (strain ATCC 11503 / CBS 2605 / JCM 1781 / NBRC 1676 / NRRL YB-4239)</name>
    <name type="common">Yeast</name>
    <name type="synonym">Saccharomyces elongisporus</name>
    <dbReference type="NCBI Taxonomy" id="379508"/>
    <lineage>
        <taxon>Eukaryota</taxon>
        <taxon>Fungi</taxon>
        <taxon>Dikarya</taxon>
        <taxon>Ascomycota</taxon>
        <taxon>Saccharomycotina</taxon>
        <taxon>Pichiomycetes</taxon>
        <taxon>Debaryomycetaceae</taxon>
        <taxon>Candida/Lodderomyces clade</taxon>
        <taxon>Lodderomyces</taxon>
    </lineage>
</organism>
<accession>A5DZN1</accession>
<protein>
    <submittedName>
        <fullName evidence="2">Uncharacterized protein</fullName>
    </submittedName>
</protein>
<dbReference type="InterPro" id="IPR024621">
    <property type="entry name" value="Mba1"/>
</dbReference>
<sequence>MIGLRRCLVEAAFRLVPTRPLVLQQQTLAHRLYSSSTSDGTTSTSTPAKKKKKNKNMSISQVPISVIGVMSDHYIPPKLTSVSITRWPRVLLNRFLLFGFNTYNILKFKREINKPLQFNDWKDQAIETYVRTNKVFAQACNNFTTSPSSTIYKFITSKLDQSCGKHLNEVLTNRAVTFRQQPNIELSWDLVSIDKNPKVSVFTTIPDEDGIGVYVQFVMNLKTTQKLTISDKRDSGKIIQQTETKVNDYLVYTMNPWDGRILLVGKLFESDAYRGLKSELDVFDTKTMGDFLNEAADIYREDPRLFTRSVEGSDKNVNKD</sequence>
<dbReference type="VEuPathDB" id="FungiDB:LELG_02818"/>
<feature type="region of interest" description="Disordered" evidence="1">
    <location>
        <begin position="34"/>
        <end position="56"/>
    </location>
</feature>
<dbReference type="Pfam" id="PF07961">
    <property type="entry name" value="MBA1"/>
    <property type="match status" value="1"/>
</dbReference>
<dbReference type="STRING" id="379508.A5DZN1"/>
<dbReference type="GeneID" id="5233501"/>
<dbReference type="EMBL" id="CH981526">
    <property type="protein sequence ID" value="EDK44639.1"/>
    <property type="molecule type" value="Genomic_DNA"/>
</dbReference>
<dbReference type="Proteomes" id="UP000001996">
    <property type="component" value="Unassembled WGS sequence"/>
</dbReference>
<name>A5DZN1_LODEL</name>
<dbReference type="GO" id="GO:0005743">
    <property type="term" value="C:mitochondrial inner membrane"/>
    <property type="evidence" value="ECO:0007669"/>
    <property type="project" value="InterPro"/>
</dbReference>
<keyword evidence="3" id="KW-1185">Reference proteome</keyword>
<dbReference type="HOGENOM" id="CLU_076697_0_0_1"/>
<dbReference type="PANTHER" id="PTHR13333">
    <property type="entry name" value="M-AAA PROTEASE-INTERACTING PROTEIN 1, MITOCHONDRIAL"/>
    <property type="match status" value="1"/>
</dbReference>
<dbReference type="OrthoDB" id="19619at2759"/>
<dbReference type="PANTHER" id="PTHR13333:SF5">
    <property type="entry name" value="M-AAA PROTEASE-INTERACTING PROTEIN 1, MITOCHONDRIAL"/>
    <property type="match status" value="1"/>
</dbReference>
<gene>
    <name evidence="2" type="ORF">LELG_02818</name>
</gene>
<dbReference type="FunCoup" id="A5DZN1">
    <property type="interactions" value="57"/>
</dbReference>
<proteinExistence type="predicted"/>
<feature type="compositionally biased region" description="Low complexity" evidence="1">
    <location>
        <begin position="34"/>
        <end position="46"/>
    </location>
</feature>
<dbReference type="eggNOG" id="ENOG502QWPQ">
    <property type="taxonomic scope" value="Eukaryota"/>
</dbReference>
<evidence type="ECO:0000313" key="2">
    <source>
        <dbReference type="EMBL" id="EDK44639.1"/>
    </source>
</evidence>
<dbReference type="GO" id="GO:0043022">
    <property type="term" value="F:ribosome binding"/>
    <property type="evidence" value="ECO:0007669"/>
    <property type="project" value="TreeGrafter"/>
</dbReference>
<evidence type="ECO:0000256" key="1">
    <source>
        <dbReference type="SAM" id="MobiDB-lite"/>
    </source>
</evidence>
<reference evidence="2 3" key="1">
    <citation type="journal article" date="2009" name="Nature">
        <title>Evolution of pathogenicity and sexual reproduction in eight Candida genomes.</title>
        <authorList>
            <person name="Butler G."/>
            <person name="Rasmussen M.D."/>
            <person name="Lin M.F."/>
            <person name="Santos M.A."/>
            <person name="Sakthikumar S."/>
            <person name="Munro C.A."/>
            <person name="Rheinbay E."/>
            <person name="Grabherr M."/>
            <person name="Forche A."/>
            <person name="Reedy J.L."/>
            <person name="Agrafioti I."/>
            <person name="Arnaud M.B."/>
            <person name="Bates S."/>
            <person name="Brown A.J."/>
            <person name="Brunke S."/>
            <person name="Costanzo M.C."/>
            <person name="Fitzpatrick D.A."/>
            <person name="de Groot P.W."/>
            <person name="Harris D."/>
            <person name="Hoyer L.L."/>
            <person name="Hube B."/>
            <person name="Klis F.M."/>
            <person name="Kodira C."/>
            <person name="Lennard N."/>
            <person name="Logue M.E."/>
            <person name="Martin R."/>
            <person name="Neiman A.M."/>
            <person name="Nikolaou E."/>
            <person name="Quail M.A."/>
            <person name="Quinn J."/>
            <person name="Santos M.C."/>
            <person name="Schmitzberger F.F."/>
            <person name="Sherlock G."/>
            <person name="Shah P."/>
            <person name="Silverstein K.A."/>
            <person name="Skrzypek M.S."/>
            <person name="Soll D."/>
            <person name="Staggs R."/>
            <person name="Stansfield I."/>
            <person name="Stumpf M.P."/>
            <person name="Sudbery P.E."/>
            <person name="Srikantha T."/>
            <person name="Zeng Q."/>
            <person name="Berman J."/>
            <person name="Berriman M."/>
            <person name="Heitman J."/>
            <person name="Gow N.A."/>
            <person name="Lorenz M.C."/>
            <person name="Birren B.W."/>
            <person name="Kellis M."/>
            <person name="Cuomo C.A."/>
        </authorList>
    </citation>
    <scope>NUCLEOTIDE SEQUENCE [LARGE SCALE GENOMIC DNA]</scope>
    <source>
        <strain evidence="3">ATCC 11503 / BCRC 21390 / CBS 2605 / JCM 1781 / NBRC 1676 / NRRL YB-4239</strain>
    </source>
</reference>
<dbReference type="Gene3D" id="3.10.450.240">
    <property type="match status" value="1"/>
</dbReference>
<dbReference type="GO" id="GO:0032979">
    <property type="term" value="P:protein insertion into mitochondrial inner membrane from matrix"/>
    <property type="evidence" value="ECO:0007669"/>
    <property type="project" value="InterPro"/>
</dbReference>
<dbReference type="OMA" id="ETINMMI"/>
<dbReference type="InParanoid" id="A5DZN1"/>
<dbReference type="AlphaFoldDB" id="A5DZN1"/>
<evidence type="ECO:0000313" key="3">
    <source>
        <dbReference type="Proteomes" id="UP000001996"/>
    </source>
</evidence>
<dbReference type="KEGG" id="lel:PVL30_003662"/>